<evidence type="ECO:0000313" key="2">
    <source>
        <dbReference type="Proteomes" id="UP001596145"/>
    </source>
</evidence>
<protein>
    <submittedName>
        <fullName evidence="1">Uncharacterized protein</fullName>
    </submittedName>
</protein>
<name>A0ABD5QMU3_9EURY</name>
<dbReference type="EMBL" id="JBHSKV010000001">
    <property type="protein sequence ID" value="MFC5133510.1"/>
    <property type="molecule type" value="Genomic_DNA"/>
</dbReference>
<organism evidence="1 2">
    <name type="scientific">Halorubrum glutamatedens</name>
    <dbReference type="NCBI Taxonomy" id="2707018"/>
    <lineage>
        <taxon>Archaea</taxon>
        <taxon>Methanobacteriati</taxon>
        <taxon>Methanobacteriota</taxon>
        <taxon>Stenosarchaea group</taxon>
        <taxon>Halobacteria</taxon>
        <taxon>Halobacteriales</taxon>
        <taxon>Haloferacaceae</taxon>
        <taxon>Halorubrum</taxon>
    </lineage>
</organism>
<sequence length="191" mass="21604">MGDSSDSEDDDLKEVIEGVEPGIEFAVDRMRNLQEMFTEFEEMEEAFSGVAASRPLRQDQFVAIPPSIQDVACMGDGDEMSVFWHYVEAEPYSYPVLAPQPLSDDVFNFVTVTNLFDEKESGDRDVRVTDQLPDDILDQYEPGDDLFFIQIKSIRAGDPSAVWIYNADEISQKLSMFMFSLGIVSSDDPWL</sequence>
<dbReference type="Proteomes" id="UP001596145">
    <property type="component" value="Unassembled WGS sequence"/>
</dbReference>
<dbReference type="RefSeq" id="WP_122103832.1">
    <property type="nucleotide sequence ID" value="NZ_JBHSKV010000001.1"/>
</dbReference>
<reference evidence="1 2" key="1">
    <citation type="journal article" date="2019" name="Int. J. Syst. Evol. Microbiol.">
        <title>The Global Catalogue of Microorganisms (GCM) 10K type strain sequencing project: providing services to taxonomists for standard genome sequencing and annotation.</title>
        <authorList>
            <consortium name="The Broad Institute Genomics Platform"/>
            <consortium name="The Broad Institute Genome Sequencing Center for Infectious Disease"/>
            <person name="Wu L."/>
            <person name="Ma J."/>
        </authorList>
    </citation>
    <scope>NUCLEOTIDE SEQUENCE [LARGE SCALE GENOMIC DNA]</scope>
    <source>
        <strain evidence="1 2">CGMCC 1.16026</strain>
    </source>
</reference>
<keyword evidence="2" id="KW-1185">Reference proteome</keyword>
<comment type="caution">
    <text evidence="1">The sequence shown here is derived from an EMBL/GenBank/DDBJ whole genome shotgun (WGS) entry which is preliminary data.</text>
</comment>
<evidence type="ECO:0000313" key="1">
    <source>
        <dbReference type="EMBL" id="MFC5133510.1"/>
    </source>
</evidence>
<gene>
    <name evidence="1" type="ORF">ACFPJA_02040</name>
</gene>
<accession>A0ABD5QMU3</accession>
<dbReference type="AlphaFoldDB" id="A0ABD5QMU3"/>
<proteinExistence type="predicted"/>